<dbReference type="PANTHER" id="PTHR48081">
    <property type="entry name" value="AB HYDROLASE SUPERFAMILY PROTEIN C4A8.06C"/>
    <property type="match status" value="1"/>
</dbReference>
<feature type="domain" description="Alpha/beta hydrolase fold-3" evidence="2">
    <location>
        <begin position="137"/>
        <end position="215"/>
    </location>
</feature>
<dbReference type="GO" id="GO:0016787">
    <property type="term" value="F:hydrolase activity"/>
    <property type="evidence" value="ECO:0007669"/>
    <property type="project" value="UniProtKB-KW"/>
</dbReference>
<dbReference type="Pfam" id="PF07859">
    <property type="entry name" value="Abhydrolase_3"/>
    <property type="match status" value="2"/>
</dbReference>
<evidence type="ECO:0000313" key="4">
    <source>
        <dbReference type="Proteomes" id="UP000749646"/>
    </source>
</evidence>
<keyword evidence="4" id="KW-1185">Reference proteome</keyword>
<proteinExistence type="predicted"/>
<dbReference type="Gene3D" id="3.40.50.1820">
    <property type="entry name" value="alpha/beta hydrolase"/>
    <property type="match status" value="1"/>
</dbReference>
<name>A0A9P6J242_9FUNG</name>
<sequence length="291" mass="30870">MARLAGARVLSLDYRLAPDSPFPAALVDALAAYLFLLYPPADSGVAPVAAQNIVIMGDSAGGGLTFATMLAIRDAGLPLPGGIVGLSPWLDLLHSMPSVLTNAFSDYLPAEGFTQGGQGSLKRVAKLASTVHPDDDLLNHPDMPEIQHYASNAVLDCPYVSPLVERSLEGACPMLVIAGDGEMLRDEAIVFAKKNAGASPILHLSLYDDMPHVFPMFDFLPSARYALEQAADFIQSVTGDVQGIVNKSFVRVGVDGNRQPLEEDVVIGWEKRVGKLGGGHQVLANLPQTEA</sequence>
<evidence type="ECO:0000259" key="2">
    <source>
        <dbReference type="Pfam" id="PF07859"/>
    </source>
</evidence>
<feature type="domain" description="Alpha/beta hydrolase fold-3" evidence="2">
    <location>
        <begin position="1"/>
        <end position="100"/>
    </location>
</feature>
<dbReference type="OrthoDB" id="408631at2759"/>
<dbReference type="Proteomes" id="UP000749646">
    <property type="component" value="Unassembled WGS sequence"/>
</dbReference>
<organism evidence="3 4">
    <name type="scientific">Modicella reniformis</name>
    <dbReference type="NCBI Taxonomy" id="1440133"/>
    <lineage>
        <taxon>Eukaryota</taxon>
        <taxon>Fungi</taxon>
        <taxon>Fungi incertae sedis</taxon>
        <taxon>Mucoromycota</taxon>
        <taxon>Mortierellomycotina</taxon>
        <taxon>Mortierellomycetes</taxon>
        <taxon>Mortierellales</taxon>
        <taxon>Mortierellaceae</taxon>
        <taxon>Modicella</taxon>
    </lineage>
</organism>
<dbReference type="InterPro" id="IPR029058">
    <property type="entry name" value="AB_hydrolase_fold"/>
</dbReference>
<evidence type="ECO:0000256" key="1">
    <source>
        <dbReference type="ARBA" id="ARBA00022801"/>
    </source>
</evidence>
<dbReference type="AlphaFoldDB" id="A0A9P6J242"/>
<evidence type="ECO:0000313" key="3">
    <source>
        <dbReference type="EMBL" id="KAF9958851.1"/>
    </source>
</evidence>
<dbReference type="InterPro" id="IPR050300">
    <property type="entry name" value="GDXG_lipolytic_enzyme"/>
</dbReference>
<dbReference type="EMBL" id="JAAAHW010006542">
    <property type="protein sequence ID" value="KAF9958851.1"/>
    <property type="molecule type" value="Genomic_DNA"/>
</dbReference>
<protein>
    <recommendedName>
        <fullName evidence="2">Alpha/beta hydrolase fold-3 domain-containing protein</fullName>
    </recommendedName>
</protein>
<gene>
    <name evidence="3" type="ORF">BGZ65_001135</name>
</gene>
<reference evidence="3" key="1">
    <citation type="journal article" date="2020" name="Fungal Divers.">
        <title>Resolving the Mortierellaceae phylogeny through synthesis of multi-gene phylogenetics and phylogenomics.</title>
        <authorList>
            <person name="Vandepol N."/>
            <person name="Liber J."/>
            <person name="Desiro A."/>
            <person name="Na H."/>
            <person name="Kennedy M."/>
            <person name="Barry K."/>
            <person name="Grigoriev I.V."/>
            <person name="Miller A.N."/>
            <person name="O'Donnell K."/>
            <person name="Stajich J.E."/>
            <person name="Bonito G."/>
        </authorList>
    </citation>
    <scope>NUCLEOTIDE SEQUENCE</scope>
    <source>
        <strain evidence="3">MES-2147</strain>
    </source>
</reference>
<comment type="caution">
    <text evidence="3">The sequence shown here is derived from an EMBL/GenBank/DDBJ whole genome shotgun (WGS) entry which is preliminary data.</text>
</comment>
<dbReference type="InterPro" id="IPR013094">
    <property type="entry name" value="AB_hydrolase_3"/>
</dbReference>
<keyword evidence="1" id="KW-0378">Hydrolase</keyword>
<accession>A0A9P6J242</accession>
<dbReference type="PANTHER" id="PTHR48081:SF8">
    <property type="entry name" value="ALPHA_BETA HYDROLASE FOLD-3 DOMAIN-CONTAINING PROTEIN-RELATED"/>
    <property type="match status" value="1"/>
</dbReference>
<dbReference type="SUPFAM" id="SSF53474">
    <property type="entry name" value="alpha/beta-Hydrolases"/>
    <property type="match status" value="1"/>
</dbReference>